<keyword evidence="9" id="KW-1185">Reference proteome</keyword>
<evidence type="ECO:0000256" key="4">
    <source>
        <dbReference type="PROSITE-ProRule" id="PRU00433"/>
    </source>
</evidence>
<feature type="domain" description="Cytochrome c" evidence="7">
    <location>
        <begin position="51"/>
        <end position="197"/>
    </location>
</feature>
<keyword evidence="6" id="KW-1133">Transmembrane helix</keyword>
<evidence type="ECO:0000259" key="7">
    <source>
        <dbReference type="PROSITE" id="PS51007"/>
    </source>
</evidence>
<reference evidence="8 9" key="1">
    <citation type="journal article" date="2011" name="J. Bacteriol.">
        <title>Genome sequence of 'Pedosphaera parvula' Ellin514, an aerobic Verrucomicrobial isolate from pasture soil.</title>
        <authorList>
            <person name="Kant R."/>
            <person name="van Passel M.W."/>
            <person name="Sangwan P."/>
            <person name="Palva A."/>
            <person name="Lucas S."/>
            <person name="Copeland A."/>
            <person name="Lapidus A."/>
            <person name="Glavina Del Rio T."/>
            <person name="Dalin E."/>
            <person name="Tice H."/>
            <person name="Bruce D."/>
            <person name="Goodwin L."/>
            <person name="Pitluck S."/>
            <person name="Chertkov O."/>
            <person name="Larimer F.W."/>
            <person name="Land M.L."/>
            <person name="Hauser L."/>
            <person name="Brettin T.S."/>
            <person name="Detter J.C."/>
            <person name="Han S."/>
            <person name="de Vos W.M."/>
            <person name="Janssen P.H."/>
            <person name="Smidt H."/>
        </authorList>
    </citation>
    <scope>NUCLEOTIDE SEQUENCE [LARGE SCALE GENOMIC DNA]</scope>
    <source>
        <strain evidence="8 9">Ellin514</strain>
    </source>
</reference>
<protein>
    <submittedName>
        <fullName evidence="8">Cytochrome C oxidase mono-heme subunit/FixO</fullName>
    </submittedName>
</protein>
<proteinExistence type="predicted"/>
<dbReference type="InterPro" id="IPR003468">
    <property type="entry name" value="Cyt_c_oxidase_monohaem-su/FixO"/>
</dbReference>
<evidence type="ECO:0000313" key="9">
    <source>
        <dbReference type="Proteomes" id="UP000003688"/>
    </source>
</evidence>
<sequence length="241" mass="26361">MNLGPLLFLGTFFALATSWFGFVLMPQLQIGRQQQVEAANTGQPYPPRPAGQAVQGESIYRANGCFYCHSQQVRPIGFGADERFGWDGRQSKVQSVAQDYLFAQPVMLGSQRIGPDLTNIGLRNPDAAWQLRHLYNPQLVSPGSTMPPYRFLFEKRKLKFGEKRSVDALQLDNIPADYEIVPTAEAKVLVSYLQSLHSEGILFEAPPLTNRPPAEAGTNAPSGTNAAPVATNSASTNLPAK</sequence>
<feature type="transmembrane region" description="Helical" evidence="6">
    <location>
        <begin position="6"/>
        <end position="25"/>
    </location>
</feature>
<evidence type="ECO:0000256" key="5">
    <source>
        <dbReference type="SAM" id="MobiDB-lite"/>
    </source>
</evidence>
<dbReference type="RefSeq" id="WP_007414083.1">
    <property type="nucleotide sequence ID" value="NZ_ABOX02000007.1"/>
</dbReference>
<evidence type="ECO:0000256" key="2">
    <source>
        <dbReference type="ARBA" id="ARBA00022723"/>
    </source>
</evidence>
<dbReference type="InterPro" id="IPR036909">
    <property type="entry name" value="Cyt_c-like_dom_sf"/>
</dbReference>
<gene>
    <name evidence="8" type="ORF">Cflav_PD4589</name>
</gene>
<keyword evidence="1 4" id="KW-0349">Heme</keyword>
<dbReference type="GO" id="GO:0020037">
    <property type="term" value="F:heme binding"/>
    <property type="evidence" value="ECO:0007669"/>
    <property type="project" value="InterPro"/>
</dbReference>
<evidence type="ECO:0000256" key="3">
    <source>
        <dbReference type="ARBA" id="ARBA00023004"/>
    </source>
</evidence>
<feature type="region of interest" description="Disordered" evidence="5">
    <location>
        <begin position="204"/>
        <end position="241"/>
    </location>
</feature>
<feature type="compositionally biased region" description="Polar residues" evidence="5">
    <location>
        <begin position="219"/>
        <end position="241"/>
    </location>
</feature>
<keyword evidence="2 4" id="KW-0479">Metal-binding</keyword>
<dbReference type="SUPFAM" id="SSF46626">
    <property type="entry name" value="Cytochrome c"/>
    <property type="match status" value="1"/>
</dbReference>
<dbReference type="EMBL" id="ABOX02000007">
    <property type="protein sequence ID" value="EEF61926.1"/>
    <property type="molecule type" value="Genomic_DNA"/>
</dbReference>
<comment type="caution">
    <text evidence="8">The sequence shown here is derived from an EMBL/GenBank/DDBJ whole genome shotgun (WGS) entry which is preliminary data.</text>
</comment>
<evidence type="ECO:0000313" key="8">
    <source>
        <dbReference type="EMBL" id="EEF61926.1"/>
    </source>
</evidence>
<organism evidence="8 9">
    <name type="scientific">Pedosphaera parvula (strain Ellin514)</name>
    <dbReference type="NCBI Taxonomy" id="320771"/>
    <lineage>
        <taxon>Bacteria</taxon>
        <taxon>Pseudomonadati</taxon>
        <taxon>Verrucomicrobiota</taxon>
        <taxon>Pedosphaerae</taxon>
        <taxon>Pedosphaerales</taxon>
        <taxon>Pedosphaeraceae</taxon>
        <taxon>Pedosphaera</taxon>
    </lineage>
</organism>
<dbReference type="GO" id="GO:0009055">
    <property type="term" value="F:electron transfer activity"/>
    <property type="evidence" value="ECO:0007669"/>
    <property type="project" value="InterPro"/>
</dbReference>
<dbReference type="InterPro" id="IPR009056">
    <property type="entry name" value="Cyt_c-like_dom"/>
</dbReference>
<dbReference type="GO" id="GO:0046872">
    <property type="term" value="F:metal ion binding"/>
    <property type="evidence" value="ECO:0007669"/>
    <property type="project" value="UniProtKB-KW"/>
</dbReference>
<evidence type="ECO:0000256" key="6">
    <source>
        <dbReference type="SAM" id="Phobius"/>
    </source>
</evidence>
<keyword evidence="6" id="KW-0472">Membrane</keyword>
<dbReference type="OrthoDB" id="9811395at2"/>
<accession>B9XE35</accession>
<evidence type="ECO:0000256" key="1">
    <source>
        <dbReference type="ARBA" id="ARBA00022617"/>
    </source>
</evidence>
<dbReference type="AlphaFoldDB" id="B9XE35"/>
<dbReference type="Pfam" id="PF02433">
    <property type="entry name" value="FixO"/>
    <property type="match status" value="1"/>
</dbReference>
<keyword evidence="3 4" id="KW-0408">Iron</keyword>
<dbReference type="Gene3D" id="1.10.760.10">
    <property type="entry name" value="Cytochrome c-like domain"/>
    <property type="match status" value="1"/>
</dbReference>
<name>B9XE35_PEDPL</name>
<dbReference type="STRING" id="320771.Cflav_PD4589"/>
<dbReference type="PROSITE" id="PS51007">
    <property type="entry name" value="CYTC"/>
    <property type="match status" value="1"/>
</dbReference>
<keyword evidence="6" id="KW-0812">Transmembrane</keyword>
<dbReference type="Proteomes" id="UP000003688">
    <property type="component" value="Unassembled WGS sequence"/>
</dbReference>